<dbReference type="RefSeq" id="WP_069900398.1">
    <property type="nucleotide sequence ID" value="NZ_JBALWF010000007.1"/>
</dbReference>
<dbReference type="InterPro" id="IPR005119">
    <property type="entry name" value="LysR_subst-bd"/>
</dbReference>
<dbReference type="Gene3D" id="3.40.190.10">
    <property type="entry name" value="Periplasmic binding protein-like II"/>
    <property type="match status" value="2"/>
</dbReference>
<dbReference type="PRINTS" id="PR00039">
    <property type="entry name" value="HTHLYSR"/>
</dbReference>
<dbReference type="Pfam" id="PF03466">
    <property type="entry name" value="LysR_substrate"/>
    <property type="match status" value="1"/>
</dbReference>
<dbReference type="InterPro" id="IPR036388">
    <property type="entry name" value="WH-like_DNA-bd_sf"/>
</dbReference>
<gene>
    <name evidence="6" type="ORF">PMYSY11_2853</name>
</gene>
<keyword evidence="3" id="KW-0238">DNA-binding</keyword>
<dbReference type="AlphaFoldDB" id="A0A653E5M4"/>
<sequence>MDIDLTRTFLEIARHGSFIAAAERLHLTQTAVSARVQKLESHLNCTLFIRNRAGAKLTADGEAFVVFATQMLETWDAAQRELPLPDGFHHVLHLGAEVSLCNPLMLKWIGALREQIPSYAIRTEMAEGMTLLRLLERGVLDAAVVFKPEYWPGLQVEQLFEEKLVMVRAANPDPYVYVDWGEGFRRQHDSALPDKAKASVSINLGPLALQHILENGGSGYFRSRVVESYIEKGYLQRVPKAPEFSFPTYLVYSRERDSQTLQHAFSALREVVASDTDWSQRWEPLI</sequence>
<evidence type="ECO:0000256" key="4">
    <source>
        <dbReference type="ARBA" id="ARBA00023163"/>
    </source>
</evidence>
<dbReference type="SUPFAM" id="SSF46785">
    <property type="entry name" value="Winged helix' DNA-binding domain"/>
    <property type="match status" value="1"/>
</dbReference>
<protein>
    <submittedName>
        <fullName evidence="6">LysR family transcriptional regulator</fullName>
    </submittedName>
</protein>
<keyword evidence="2" id="KW-0805">Transcription regulation</keyword>
<evidence type="ECO:0000259" key="5">
    <source>
        <dbReference type="PROSITE" id="PS50931"/>
    </source>
</evidence>
<evidence type="ECO:0000256" key="2">
    <source>
        <dbReference type="ARBA" id="ARBA00023015"/>
    </source>
</evidence>
<evidence type="ECO:0000313" key="6">
    <source>
        <dbReference type="EMBL" id="VEV97898.1"/>
    </source>
</evidence>
<feature type="domain" description="HTH lysR-type" evidence="5">
    <location>
        <begin position="1"/>
        <end position="58"/>
    </location>
</feature>
<accession>A0A653E5M4</accession>
<comment type="similarity">
    <text evidence="1">Belongs to the LysR transcriptional regulatory family.</text>
</comment>
<dbReference type="PANTHER" id="PTHR30126:SF21">
    <property type="entry name" value="TRANSCRIPTIONAL REGULATOR-RELATED"/>
    <property type="match status" value="1"/>
</dbReference>
<dbReference type="Pfam" id="PF00126">
    <property type="entry name" value="HTH_1"/>
    <property type="match status" value="1"/>
</dbReference>
<dbReference type="EMBL" id="LR215729">
    <property type="protein sequence ID" value="VEV97898.1"/>
    <property type="molecule type" value="Genomic_DNA"/>
</dbReference>
<organism evidence="6">
    <name type="scientific">Pseudomonas marincola</name>
    <dbReference type="NCBI Taxonomy" id="437900"/>
    <lineage>
        <taxon>Bacteria</taxon>
        <taxon>Pseudomonadati</taxon>
        <taxon>Pseudomonadota</taxon>
        <taxon>Gammaproteobacteria</taxon>
        <taxon>Pseudomonadales</taxon>
        <taxon>Pseudomonadaceae</taxon>
        <taxon>Pseudomonas</taxon>
    </lineage>
</organism>
<dbReference type="GO" id="GO:0000976">
    <property type="term" value="F:transcription cis-regulatory region binding"/>
    <property type="evidence" value="ECO:0007669"/>
    <property type="project" value="TreeGrafter"/>
</dbReference>
<evidence type="ECO:0000256" key="3">
    <source>
        <dbReference type="ARBA" id="ARBA00023125"/>
    </source>
</evidence>
<proteinExistence type="inferred from homology"/>
<dbReference type="GO" id="GO:0003700">
    <property type="term" value="F:DNA-binding transcription factor activity"/>
    <property type="evidence" value="ECO:0007669"/>
    <property type="project" value="InterPro"/>
</dbReference>
<dbReference type="InterPro" id="IPR000847">
    <property type="entry name" value="LysR_HTH_N"/>
</dbReference>
<name>A0A653E5M4_9PSED</name>
<dbReference type="PANTHER" id="PTHR30126">
    <property type="entry name" value="HTH-TYPE TRANSCRIPTIONAL REGULATOR"/>
    <property type="match status" value="1"/>
</dbReference>
<dbReference type="InterPro" id="IPR036390">
    <property type="entry name" value="WH_DNA-bd_sf"/>
</dbReference>
<dbReference type="FunFam" id="1.10.10.10:FF:000001">
    <property type="entry name" value="LysR family transcriptional regulator"/>
    <property type="match status" value="1"/>
</dbReference>
<keyword evidence="4" id="KW-0804">Transcription</keyword>
<dbReference type="SUPFAM" id="SSF53850">
    <property type="entry name" value="Periplasmic binding protein-like II"/>
    <property type="match status" value="1"/>
</dbReference>
<dbReference type="Gene3D" id="1.10.10.10">
    <property type="entry name" value="Winged helix-like DNA-binding domain superfamily/Winged helix DNA-binding domain"/>
    <property type="match status" value="1"/>
</dbReference>
<reference evidence="6" key="1">
    <citation type="submission" date="2019-02" db="EMBL/GenBank/DDBJ databases">
        <authorList>
            <consortium name="Genoscope - CEA"/>
            <person name="William W."/>
        </authorList>
    </citation>
    <scope>NUCLEOTIDE SEQUENCE [LARGE SCALE GENOMIC DNA]</scope>
    <source>
        <strain evidence="6">YSy11</strain>
    </source>
</reference>
<dbReference type="PROSITE" id="PS50931">
    <property type="entry name" value="HTH_LYSR"/>
    <property type="match status" value="1"/>
</dbReference>
<evidence type="ECO:0000256" key="1">
    <source>
        <dbReference type="ARBA" id="ARBA00009437"/>
    </source>
</evidence>